<evidence type="ECO:0000259" key="20">
    <source>
        <dbReference type="PROSITE" id="PS50970"/>
    </source>
</evidence>
<evidence type="ECO:0000256" key="16">
    <source>
        <dbReference type="ARBA" id="ARBA00023285"/>
    </source>
</evidence>
<dbReference type="NCBIfam" id="NF005719">
    <property type="entry name" value="PRK07535.1"/>
    <property type="match status" value="1"/>
</dbReference>
<reference evidence="24 25" key="1">
    <citation type="submission" date="2019-09" db="EMBL/GenBank/DDBJ databases">
        <title>In-depth cultivation of the pig gut microbiome towards novel bacterial diversity and tailored functional studies.</title>
        <authorList>
            <person name="Wylensek D."/>
            <person name="Hitch T.C.A."/>
            <person name="Clavel T."/>
        </authorList>
    </citation>
    <scope>NUCLEOTIDE SEQUENCE [LARGE SCALE GENOMIC DNA]</scope>
    <source>
        <strain evidence="24 25">WCA3-693-APC-4?</strain>
    </source>
</reference>
<evidence type="ECO:0000256" key="1">
    <source>
        <dbReference type="ARBA" id="ARBA00001700"/>
    </source>
</evidence>
<evidence type="ECO:0000259" key="22">
    <source>
        <dbReference type="PROSITE" id="PS51332"/>
    </source>
</evidence>
<keyword evidence="11 19" id="KW-0808">Transferase</keyword>
<comment type="cofactor">
    <cofactor evidence="2 19">
        <name>Zn(2+)</name>
        <dbReference type="ChEBI" id="CHEBI:29105"/>
    </cofactor>
</comment>
<dbReference type="GO" id="GO:0046872">
    <property type="term" value="F:metal ion binding"/>
    <property type="evidence" value="ECO:0007669"/>
    <property type="project" value="UniProtKB-KW"/>
</dbReference>
<comment type="pathway">
    <text evidence="4">Amino-acid biosynthesis; L-methionine biosynthesis via de novo pathway; L-methionine from L-homocysteine (MetH route): step 1/1.</text>
</comment>
<evidence type="ECO:0000256" key="6">
    <source>
        <dbReference type="ARBA" id="ARBA00012032"/>
    </source>
</evidence>
<evidence type="ECO:0000256" key="14">
    <source>
        <dbReference type="ARBA" id="ARBA00022833"/>
    </source>
</evidence>
<dbReference type="InterPro" id="IPR036594">
    <property type="entry name" value="Meth_synthase_dom"/>
</dbReference>
<dbReference type="AlphaFoldDB" id="A0A6N7Y1E5"/>
<dbReference type="Gene3D" id="1.10.1240.10">
    <property type="entry name" value="Methionine synthase domain"/>
    <property type="match status" value="1"/>
</dbReference>
<feature type="binding site" evidence="19">
    <location>
        <position position="270"/>
    </location>
    <ligand>
        <name>Zn(2+)</name>
        <dbReference type="ChEBI" id="CHEBI:29105"/>
    </ligand>
</feature>
<keyword evidence="8 19" id="KW-0489">Methyltransferase</keyword>
<evidence type="ECO:0000256" key="5">
    <source>
        <dbReference type="ARBA" id="ARBA00010398"/>
    </source>
</evidence>
<dbReference type="EC" id="2.1.1.13" evidence="6"/>
<dbReference type="InterPro" id="IPR036724">
    <property type="entry name" value="Cobalamin-bd_sf"/>
</dbReference>
<sequence>MGVRDYLEEGIIVFDGAMGTILQDKGLKIGEIPEKLNIESPEIIVETHKKYIESGSKIITTNTFGANELKLKNSGYTVEEIIHGAVKNVKKAIGTKNVYIALDIGPIGELLEPMGTLKFEEAYNIFKNQIIQGVKNGVDLILIETMTDLYEAKAAILAAKENSNLPVFCTMSFEKDKRTFTGCSILSMVMVLQGLGVDALGVNCSLGPKELEPIVEEILKISKVPVMVQANAGLPSIVNGKTIFNISPEEFALYGRRFVEKGVRIIGGCCGTTDKHIKSLVNGLDNVLVKEIKYCPINCICTPTNSVIINGVKVIGERINPTGKKAFKDALVKGNIDYILKEAIVQVESGSDILDVNVGLPEIDEEETMVKVIKEIQGVLNIPLQIDSTNPKVIEKGLRIYNGKAIVNSVNGEDKSLDSILPIVKKYGASVIGLTLDERGIPPTALERFKIAEKIVKRAKEYNISEEDIYIDCLTLTAAAQQEGVKETLKAIEMVKGRLKVKTVLGVSNVSFGLPNRELLNKTFLAASIYAGLDLAIINPMNKEMMDTIISSRVLWDEDKGAKEYINSFESIEDKSNSKDTQDIKEDLFNIILKGIKEEAKDATRRLLTYKEPLNIVNEYIIPALDLIGERYENGDIFLPQLIRSAETVKNSFEIIKEDLSIDSKEQISKGKIILATVKGDIHDIGKNIVKVLLENYNYEIIDLGKDVPKEKIVKEAIKNDVKLIGLSALMTTTVKNMEDTIKDLKEENPEFVVMVGGAVLNHDYANMINADFYAKDAREAVNIARKVLG</sequence>
<dbReference type="GO" id="GO:0008705">
    <property type="term" value="F:methionine synthase activity"/>
    <property type="evidence" value="ECO:0007669"/>
    <property type="project" value="UniProtKB-EC"/>
</dbReference>
<dbReference type="PROSITE" id="PS51332">
    <property type="entry name" value="B12_BINDING"/>
    <property type="match status" value="1"/>
</dbReference>
<keyword evidence="12" id="KW-0949">S-adenosyl-L-methionine</keyword>
<evidence type="ECO:0000256" key="2">
    <source>
        <dbReference type="ARBA" id="ARBA00001947"/>
    </source>
</evidence>
<feature type="domain" description="Pterin-binding" evidence="21">
    <location>
        <begin position="312"/>
        <end position="556"/>
    </location>
</feature>
<dbReference type="PANTHER" id="PTHR45833:SF1">
    <property type="entry name" value="METHIONINE SYNTHASE"/>
    <property type="match status" value="1"/>
</dbReference>
<dbReference type="InterPro" id="IPR006158">
    <property type="entry name" value="Cobalamin-bd"/>
</dbReference>
<dbReference type="Gene3D" id="3.20.20.20">
    <property type="entry name" value="Dihydropteroate synthase-like"/>
    <property type="match status" value="1"/>
</dbReference>
<evidence type="ECO:0000256" key="15">
    <source>
        <dbReference type="ARBA" id="ARBA00023167"/>
    </source>
</evidence>
<dbReference type="Pfam" id="PF02310">
    <property type="entry name" value="B12-binding"/>
    <property type="match status" value="1"/>
</dbReference>
<dbReference type="GO" id="GO:0046653">
    <property type="term" value="P:tetrahydrofolate metabolic process"/>
    <property type="evidence" value="ECO:0007669"/>
    <property type="project" value="TreeGrafter"/>
</dbReference>
<dbReference type="EMBL" id="VUNQ01000036">
    <property type="protein sequence ID" value="MSU02565.1"/>
    <property type="molecule type" value="Genomic_DNA"/>
</dbReference>
<keyword evidence="25" id="KW-1185">Reference proteome</keyword>
<keyword evidence="15" id="KW-0486">Methionine biosynthesis</keyword>
<comment type="function">
    <text evidence="17">Catalyzes the transfer of a methyl group from methyl-cobalamin to homocysteine, yielding enzyme-bound cob(I)alamin and methionine. Subsequently, remethylates the cofactor using methyltetrahydrofolate.</text>
</comment>
<proteinExistence type="inferred from homology"/>
<dbReference type="PROSITE" id="PS50972">
    <property type="entry name" value="PTERIN_BINDING"/>
    <property type="match status" value="1"/>
</dbReference>
<evidence type="ECO:0000256" key="13">
    <source>
        <dbReference type="ARBA" id="ARBA00022723"/>
    </source>
</evidence>
<dbReference type="GO" id="GO:0005829">
    <property type="term" value="C:cytosol"/>
    <property type="evidence" value="ECO:0007669"/>
    <property type="project" value="TreeGrafter"/>
</dbReference>
<dbReference type="SMART" id="SM01018">
    <property type="entry name" value="B12-binding_2"/>
    <property type="match status" value="1"/>
</dbReference>
<accession>A0A6N7Y1E5</accession>
<feature type="binding site" evidence="19">
    <location>
        <position position="269"/>
    </location>
    <ligand>
        <name>Zn(2+)</name>
        <dbReference type="ChEBI" id="CHEBI:29105"/>
    </ligand>
</feature>
<evidence type="ECO:0000256" key="8">
    <source>
        <dbReference type="ARBA" id="ARBA00022603"/>
    </source>
</evidence>
<dbReference type="PROSITE" id="PS50970">
    <property type="entry name" value="HCY"/>
    <property type="match status" value="1"/>
</dbReference>
<feature type="domain" description="B12-binding" evidence="22">
    <location>
        <begin position="670"/>
        <end position="790"/>
    </location>
</feature>
<evidence type="ECO:0000256" key="3">
    <source>
        <dbReference type="ARBA" id="ARBA00001956"/>
    </source>
</evidence>
<dbReference type="SUPFAM" id="SSF82282">
    <property type="entry name" value="Homocysteine S-methyltransferase"/>
    <property type="match status" value="1"/>
</dbReference>
<gene>
    <name evidence="24" type="ORF">FYJ83_13980</name>
</gene>
<dbReference type="InterPro" id="IPR050554">
    <property type="entry name" value="Met_Synthase/Corrinoid"/>
</dbReference>
<comment type="cofactor">
    <cofactor evidence="3">
        <name>methylcob(III)alamin</name>
        <dbReference type="ChEBI" id="CHEBI:28115"/>
    </cofactor>
</comment>
<feature type="domain" description="B12-binding N-terminal" evidence="23">
    <location>
        <begin position="575"/>
        <end position="668"/>
    </location>
</feature>
<feature type="domain" description="Hcy-binding" evidence="20">
    <location>
        <begin position="1"/>
        <end position="284"/>
    </location>
</feature>
<evidence type="ECO:0000256" key="7">
    <source>
        <dbReference type="ARBA" id="ARBA00013998"/>
    </source>
</evidence>
<keyword evidence="13 19" id="KW-0479">Metal-binding</keyword>
<dbReference type="GO" id="GO:0032259">
    <property type="term" value="P:methylation"/>
    <property type="evidence" value="ECO:0007669"/>
    <property type="project" value="UniProtKB-KW"/>
</dbReference>
<comment type="catalytic activity">
    <reaction evidence="1">
        <text>(6S)-5-methyl-5,6,7,8-tetrahydrofolate + L-homocysteine = (6S)-5,6,7,8-tetrahydrofolate + L-methionine</text>
        <dbReference type="Rhea" id="RHEA:11172"/>
        <dbReference type="ChEBI" id="CHEBI:18608"/>
        <dbReference type="ChEBI" id="CHEBI:57453"/>
        <dbReference type="ChEBI" id="CHEBI:57844"/>
        <dbReference type="ChEBI" id="CHEBI:58199"/>
        <dbReference type="EC" id="2.1.1.13"/>
    </reaction>
</comment>
<evidence type="ECO:0000256" key="10">
    <source>
        <dbReference type="ARBA" id="ARBA00022628"/>
    </source>
</evidence>
<dbReference type="InterPro" id="IPR036589">
    <property type="entry name" value="HCY_dom_sf"/>
</dbReference>
<comment type="caution">
    <text evidence="24">The sequence shown here is derived from an EMBL/GenBank/DDBJ whole genome shotgun (WGS) entry which is preliminary data.</text>
</comment>
<dbReference type="UniPathway" id="UPA00051">
    <property type="reaction ID" value="UER00081"/>
</dbReference>
<evidence type="ECO:0000256" key="18">
    <source>
        <dbReference type="ARBA" id="ARBA00031040"/>
    </source>
</evidence>
<evidence type="ECO:0000313" key="24">
    <source>
        <dbReference type="EMBL" id="MSU02565.1"/>
    </source>
</evidence>
<evidence type="ECO:0000259" key="21">
    <source>
        <dbReference type="PROSITE" id="PS50972"/>
    </source>
</evidence>
<keyword evidence="10" id="KW-0846">Cobalamin</keyword>
<dbReference type="Gene3D" id="3.40.50.280">
    <property type="entry name" value="Cobalamin-binding domain"/>
    <property type="match status" value="1"/>
</dbReference>
<dbReference type="SUPFAM" id="SSF47644">
    <property type="entry name" value="Methionine synthase domain"/>
    <property type="match status" value="1"/>
</dbReference>
<evidence type="ECO:0000256" key="12">
    <source>
        <dbReference type="ARBA" id="ARBA00022691"/>
    </source>
</evidence>
<keyword evidence="14 19" id="KW-0862">Zinc</keyword>
<evidence type="ECO:0000256" key="9">
    <source>
        <dbReference type="ARBA" id="ARBA00022605"/>
    </source>
</evidence>
<dbReference type="GO" id="GO:0050667">
    <property type="term" value="P:homocysteine metabolic process"/>
    <property type="evidence" value="ECO:0007669"/>
    <property type="project" value="TreeGrafter"/>
</dbReference>
<protein>
    <recommendedName>
        <fullName evidence="7">Methionine synthase</fullName>
        <ecNumber evidence="6">2.1.1.13</ecNumber>
    </recommendedName>
    <alternativeName>
        <fullName evidence="18">5-methyltetrahydrofolate--homocysteine methyltransferase</fullName>
    </alternativeName>
</protein>
<comment type="similarity">
    <text evidence="5">Belongs to the vitamin-B12 dependent methionine synthase family.</text>
</comment>
<keyword evidence="9" id="KW-0028">Amino-acid biosynthesis</keyword>
<evidence type="ECO:0000256" key="11">
    <source>
        <dbReference type="ARBA" id="ARBA00022679"/>
    </source>
</evidence>
<name>A0A6N7Y1E5_9FIRM</name>
<dbReference type="SUPFAM" id="SSF51717">
    <property type="entry name" value="Dihydropteroate synthetase-like"/>
    <property type="match status" value="1"/>
</dbReference>
<organism evidence="24 25">
    <name type="scientific">Tissierella pigra</name>
    <dbReference type="NCBI Taxonomy" id="2607614"/>
    <lineage>
        <taxon>Bacteria</taxon>
        <taxon>Bacillati</taxon>
        <taxon>Bacillota</taxon>
        <taxon>Tissierellia</taxon>
        <taxon>Tissierellales</taxon>
        <taxon>Tissierellaceae</taxon>
        <taxon>Tissierella</taxon>
    </lineage>
</organism>
<evidence type="ECO:0000259" key="23">
    <source>
        <dbReference type="PROSITE" id="PS51337"/>
    </source>
</evidence>
<dbReference type="Proteomes" id="UP000469523">
    <property type="component" value="Unassembled WGS sequence"/>
</dbReference>
<dbReference type="PIRSF" id="PIRSF037472">
    <property type="entry name" value="DHPS_mtfrase"/>
    <property type="match status" value="1"/>
</dbReference>
<dbReference type="Gene3D" id="3.20.20.330">
    <property type="entry name" value="Homocysteine-binding-like domain"/>
    <property type="match status" value="1"/>
</dbReference>
<dbReference type="SUPFAM" id="SSF52242">
    <property type="entry name" value="Cobalamin (vitamin B12)-binding domain"/>
    <property type="match status" value="1"/>
</dbReference>
<evidence type="ECO:0000313" key="25">
    <source>
        <dbReference type="Proteomes" id="UP000469523"/>
    </source>
</evidence>
<dbReference type="InterPro" id="IPR011005">
    <property type="entry name" value="Dihydropteroate_synth-like_sf"/>
</dbReference>
<dbReference type="Pfam" id="PF00809">
    <property type="entry name" value="Pterin_bind"/>
    <property type="match status" value="1"/>
</dbReference>
<dbReference type="InterPro" id="IPR003759">
    <property type="entry name" value="Cbl-bd_cap"/>
</dbReference>
<dbReference type="PROSITE" id="PS51337">
    <property type="entry name" value="B12_BINDING_NTER"/>
    <property type="match status" value="1"/>
</dbReference>
<dbReference type="GO" id="GO:0031419">
    <property type="term" value="F:cobalamin binding"/>
    <property type="evidence" value="ECO:0007669"/>
    <property type="project" value="UniProtKB-KW"/>
</dbReference>
<evidence type="ECO:0000256" key="19">
    <source>
        <dbReference type="PROSITE-ProRule" id="PRU00333"/>
    </source>
</evidence>
<feature type="binding site" evidence="19">
    <location>
        <position position="204"/>
    </location>
    <ligand>
        <name>Zn(2+)</name>
        <dbReference type="ChEBI" id="CHEBI:29105"/>
    </ligand>
</feature>
<dbReference type="Pfam" id="PF02607">
    <property type="entry name" value="B12-binding_2"/>
    <property type="match status" value="1"/>
</dbReference>
<evidence type="ECO:0000256" key="17">
    <source>
        <dbReference type="ARBA" id="ARBA00025552"/>
    </source>
</evidence>
<dbReference type="InterPro" id="IPR017215">
    <property type="entry name" value="MetH_bac"/>
</dbReference>
<keyword evidence="16" id="KW-0170">Cobalt</keyword>
<dbReference type="PANTHER" id="PTHR45833">
    <property type="entry name" value="METHIONINE SYNTHASE"/>
    <property type="match status" value="1"/>
</dbReference>
<dbReference type="InterPro" id="IPR003726">
    <property type="entry name" value="HCY_dom"/>
</dbReference>
<dbReference type="Pfam" id="PF02574">
    <property type="entry name" value="S-methyl_trans"/>
    <property type="match status" value="1"/>
</dbReference>
<dbReference type="InterPro" id="IPR000489">
    <property type="entry name" value="Pterin-binding_dom"/>
</dbReference>
<evidence type="ECO:0000256" key="4">
    <source>
        <dbReference type="ARBA" id="ARBA00005178"/>
    </source>
</evidence>